<accession>A0A9Q5I5W0</accession>
<protein>
    <submittedName>
        <fullName evidence="2">Kinase-like protein</fullName>
    </submittedName>
</protein>
<dbReference type="InterPro" id="IPR000719">
    <property type="entry name" value="Prot_kinase_dom"/>
</dbReference>
<feature type="domain" description="Protein kinase" evidence="1">
    <location>
        <begin position="25"/>
        <end position="286"/>
    </location>
</feature>
<sequence>MMGHVAHPALSQFPYAFDYTNRLTKESCERKGYGGFADVYQFRNPRNGLLYAVKEIVNAPRSLTLLEVAKIEYDIWHRLRHPNILQLEGIYLAPHTPIPSFVTRWQENGRVKNYVQGKPETDFLGLIEDVAEGVTYLHGNDIIHGDLRAANILISDDCRALVTDFGISKHDPGDGITLSRARQGNCRWMAREFFVASTARRSKASDIWMFGIEILSGKNPYYYISNERLIESMIENGELSEFPNAQHTSWRKFDDPVQELRLRYCASEPTDRPAITSVLQDIRKVLFNVASFELAFTDLQNIEEQVSEYFLL</sequence>
<gene>
    <name evidence="2" type="ORF">A7U60_g604</name>
</gene>
<dbReference type="SUPFAM" id="SSF56112">
    <property type="entry name" value="Protein kinase-like (PK-like)"/>
    <property type="match status" value="1"/>
</dbReference>
<keyword evidence="2" id="KW-0808">Transferase</keyword>
<keyword evidence="3" id="KW-1185">Reference proteome</keyword>
<dbReference type="AlphaFoldDB" id="A0A9Q5I5W0"/>
<dbReference type="InterPro" id="IPR011009">
    <property type="entry name" value="Kinase-like_dom_sf"/>
</dbReference>
<dbReference type="GO" id="GO:0005524">
    <property type="term" value="F:ATP binding"/>
    <property type="evidence" value="ECO:0007669"/>
    <property type="project" value="InterPro"/>
</dbReference>
<dbReference type="InterPro" id="IPR001245">
    <property type="entry name" value="Ser-Thr/Tyr_kinase_cat_dom"/>
</dbReference>
<organism evidence="2 3">
    <name type="scientific">Sanghuangporus baumii</name>
    <name type="common">Phellinus baumii</name>
    <dbReference type="NCBI Taxonomy" id="108892"/>
    <lineage>
        <taxon>Eukaryota</taxon>
        <taxon>Fungi</taxon>
        <taxon>Dikarya</taxon>
        <taxon>Basidiomycota</taxon>
        <taxon>Agaricomycotina</taxon>
        <taxon>Agaricomycetes</taxon>
        <taxon>Hymenochaetales</taxon>
        <taxon>Hymenochaetaceae</taxon>
        <taxon>Sanghuangporus</taxon>
    </lineage>
</organism>
<dbReference type="InterPro" id="IPR008266">
    <property type="entry name" value="Tyr_kinase_AS"/>
</dbReference>
<dbReference type="OrthoDB" id="4062651at2759"/>
<dbReference type="Pfam" id="PF07714">
    <property type="entry name" value="PK_Tyr_Ser-Thr"/>
    <property type="match status" value="1"/>
</dbReference>
<dbReference type="PANTHER" id="PTHR44329">
    <property type="entry name" value="SERINE/THREONINE-PROTEIN KINASE TNNI3K-RELATED"/>
    <property type="match status" value="1"/>
</dbReference>
<comment type="caution">
    <text evidence="2">The sequence shown here is derived from an EMBL/GenBank/DDBJ whole genome shotgun (WGS) entry which is preliminary data.</text>
</comment>
<keyword evidence="2" id="KW-0418">Kinase</keyword>
<dbReference type="Proteomes" id="UP000757232">
    <property type="component" value="Unassembled WGS sequence"/>
</dbReference>
<name>A0A9Q5I5W0_SANBA</name>
<evidence type="ECO:0000259" key="1">
    <source>
        <dbReference type="PROSITE" id="PS50011"/>
    </source>
</evidence>
<dbReference type="GO" id="GO:0004674">
    <property type="term" value="F:protein serine/threonine kinase activity"/>
    <property type="evidence" value="ECO:0007669"/>
    <property type="project" value="TreeGrafter"/>
</dbReference>
<dbReference type="EMBL" id="LNZH02000037">
    <property type="protein sequence ID" value="OCB92069.1"/>
    <property type="molecule type" value="Genomic_DNA"/>
</dbReference>
<dbReference type="Gene3D" id="1.10.510.10">
    <property type="entry name" value="Transferase(Phosphotransferase) domain 1"/>
    <property type="match status" value="1"/>
</dbReference>
<dbReference type="InterPro" id="IPR051681">
    <property type="entry name" value="Ser/Thr_Kinases-Pseudokinases"/>
</dbReference>
<evidence type="ECO:0000313" key="3">
    <source>
        <dbReference type="Proteomes" id="UP000757232"/>
    </source>
</evidence>
<dbReference type="PROSITE" id="PS00109">
    <property type="entry name" value="PROTEIN_KINASE_TYR"/>
    <property type="match status" value="1"/>
</dbReference>
<dbReference type="PROSITE" id="PS50011">
    <property type="entry name" value="PROTEIN_KINASE_DOM"/>
    <property type="match status" value="1"/>
</dbReference>
<evidence type="ECO:0000313" key="2">
    <source>
        <dbReference type="EMBL" id="OCB92069.1"/>
    </source>
</evidence>
<reference evidence="2" key="1">
    <citation type="submission" date="2016-06" db="EMBL/GenBank/DDBJ databases">
        <title>Draft Genome sequence of the fungus Inonotus baumii.</title>
        <authorList>
            <person name="Zhu H."/>
            <person name="Lin W."/>
        </authorList>
    </citation>
    <scope>NUCLEOTIDE SEQUENCE</scope>
    <source>
        <strain evidence="2">821</strain>
    </source>
</reference>
<proteinExistence type="predicted"/>